<dbReference type="AlphaFoldDB" id="A0A9P5TY17"/>
<organism evidence="1 2">
    <name type="scientific">Rhodocollybia butyracea</name>
    <dbReference type="NCBI Taxonomy" id="206335"/>
    <lineage>
        <taxon>Eukaryota</taxon>
        <taxon>Fungi</taxon>
        <taxon>Dikarya</taxon>
        <taxon>Basidiomycota</taxon>
        <taxon>Agaricomycotina</taxon>
        <taxon>Agaricomycetes</taxon>
        <taxon>Agaricomycetidae</taxon>
        <taxon>Agaricales</taxon>
        <taxon>Marasmiineae</taxon>
        <taxon>Omphalotaceae</taxon>
        <taxon>Rhodocollybia</taxon>
    </lineage>
</organism>
<evidence type="ECO:0000313" key="1">
    <source>
        <dbReference type="EMBL" id="KAF9058729.1"/>
    </source>
</evidence>
<comment type="caution">
    <text evidence="1">The sequence shown here is derived from an EMBL/GenBank/DDBJ whole genome shotgun (WGS) entry which is preliminary data.</text>
</comment>
<dbReference type="EMBL" id="JADNRY010000356">
    <property type="protein sequence ID" value="KAF9058729.1"/>
    <property type="molecule type" value="Genomic_DNA"/>
</dbReference>
<dbReference type="Proteomes" id="UP000772434">
    <property type="component" value="Unassembled WGS sequence"/>
</dbReference>
<keyword evidence="2" id="KW-1185">Reference proteome</keyword>
<sequence>MAAWKGHAVGGFCDSISLYPAFADRSYIGYIHPIYICRVIHSKSCANTVSLLEITQRCLFQLSAHQLILFSTTESPQGLLRQ</sequence>
<name>A0A9P5TY17_9AGAR</name>
<proteinExistence type="predicted"/>
<reference evidence="1" key="1">
    <citation type="submission" date="2020-11" db="EMBL/GenBank/DDBJ databases">
        <authorList>
            <consortium name="DOE Joint Genome Institute"/>
            <person name="Ahrendt S."/>
            <person name="Riley R."/>
            <person name="Andreopoulos W."/>
            <person name="Labutti K."/>
            <person name="Pangilinan J."/>
            <person name="Ruiz-Duenas F.J."/>
            <person name="Barrasa J.M."/>
            <person name="Sanchez-Garcia M."/>
            <person name="Camarero S."/>
            <person name="Miyauchi S."/>
            <person name="Serrano A."/>
            <person name="Linde D."/>
            <person name="Babiker R."/>
            <person name="Drula E."/>
            <person name="Ayuso-Fernandez I."/>
            <person name="Pacheco R."/>
            <person name="Padilla G."/>
            <person name="Ferreira P."/>
            <person name="Barriuso J."/>
            <person name="Kellner H."/>
            <person name="Castanera R."/>
            <person name="Alfaro M."/>
            <person name="Ramirez L."/>
            <person name="Pisabarro A.G."/>
            <person name="Kuo A."/>
            <person name="Tritt A."/>
            <person name="Lipzen A."/>
            <person name="He G."/>
            <person name="Yan M."/>
            <person name="Ng V."/>
            <person name="Cullen D."/>
            <person name="Martin F."/>
            <person name="Rosso M.-N."/>
            <person name="Henrissat B."/>
            <person name="Hibbett D."/>
            <person name="Martinez A.T."/>
            <person name="Grigoriev I.V."/>
        </authorList>
    </citation>
    <scope>NUCLEOTIDE SEQUENCE</scope>
    <source>
        <strain evidence="1">AH 40177</strain>
    </source>
</reference>
<accession>A0A9P5TY17</accession>
<gene>
    <name evidence="1" type="ORF">BDP27DRAFT_1343062</name>
</gene>
<evidence type="ECO:0000313" key="2">
    <source>
        <dbReference type="Proteomes" id="UP000772434"/>
    </source>
</evidence>
<protein>
    <submittedName>
        <fullName evidence="1">Uncharacterized protein</fullName>
    </submittedName>
</protein>